<dbReference type="Proteomes" id="UP000001876">
    <property type="component" value="Unassembled WGS sequence"/>
</dbReference>
<dbReference type="EMBL" id="GG663737">
    <property type="protein sequence ID" value="EEH58427.1"/>
    <property type="molecule type" value="Genomic_DNA"/>
</dbReference>
<reference evidence="5 6" key="1">
    <citation type="journal article" date="2009" name="Science">
        <title>Green evolution and dynamic adaptations revealed by genomes of the marine picoeukaryotes Micromonas.</title>
        <authorList>
            <person name="Worden A.Z."/>
            <person name="Lee J.H."/>
            <person name="Mock T."/>
            <person name="Rouze P."/>
            <person name="Simmons M.P."/>
            <person name="Aerts A.L."/>
            <person name="Allen A.E."/>
            <person name="Cuvelier M.L."/>
            <person name="Derelle E."/>
            <person name="Everett M.V."/>
            <person name="Foulon E."/>
            <person name="Grimwood J."/>
            <person name="Gundlach H."/>
            <person name="Henrissat B."/>
            <person name="Napoli C."/>
            <person name="McDonald S.M."/>
            <person name="Parker M.S."/>
            <person name="Rombauts S."/>
            <person name="Salamov A."/>
            <person name="Von Dassow P."/>
            <person name="Badger J.H."/>
            <person name="Coutinho P.M."/>
            <person name="Demir E."/>
            <person name="Dubchak I."/>
            <person name="Gentemann C."/>
            <person name="Eikrem W."/>
            <person name="Gready J.E."/>
            <person name="John U."/>
            <person name="Lanier W."/>
            <person name="Lindquist E.A."/>
            <person name="Lucas S."/>
            <person name="Mayer K.F."/>
            <person name="Moreau H."/>
            <person name="Not F."/>
            <person name="Otillar R."/>
            <person name="Panaud O."/>
            <person name="Pangilinan J."/>
            <person name="Paulsen I."/>
            <person name="Piegu B."/>
            <person name="Poliakov A."/>
            <person name="Robbens S."/>
            <person name="Schmutz J."/>
            <person name="Toulza E."/>
            <person name="Wyss T."/>
            <person name="Zelensky A."/>
            <person name="Zhou K."/>
            <person name="Armbrust E.V."/>
            <person name="Bhattacharya D."/>
            <person name="Goodenough U.W."/>
            <person name="Van de Peer Y."/>
            <person name="Grigoriev I.V."/>
        </authorList>
    </citation>
    <scope>NUCLEOTIDE SEQUENCE [LARGE SCALE GENOMIC DNA]</scope>
    <source>
        <strain evidence="5 6">CCMP1545</strain>
    </source>
</reference>
<dbReference type="InterPro" id="IPR008630">
    <property type="entry name" value="Glyco_trans_34"/>
</dbReference>
<dbReference type="KEGG" id="mpp:MICPUCDRAFT_56194"/>
<evidence type="ECO:0008006" key="7">
    <source>
        <dbReference type="Google" id="ProtNLM"/>
    </source>
</evidence>
<dbReference type="RefSeq" id="XP_003056782.1">
    <property type="nucleotide sequence ID" value="XM_003056736.1"/>
</dbReference>
<comment type="similarity">
    <text evidence="1">Belongs to the glycosyltransferase 34 family.</text>
</comment>
<dbReference type="PANTHER" id="PTHR31306:SF4">
    <property type="entry name" value="ALPHA-1,2-GALACTOSYLTRANSFERASE"/>
    <property type="match status" value="1"/>
</dbReference>
<dbReference type="OrthoDB" id="407658at2759"/>
<proteinExistence type="inferred from homology"/>
<evidence type="ECO:0000256" key="3">
    <source>
        <dbReference type="ARBA" id="ARBA00022679"/>
    </source>
</evidence>
<dbReference type="GO" id="GO:0000139">
    <property type="term" value="C:Golgi membrane"/>
    <property type="evidence" value="ECO:0007669"/>
    <property type="project" value="TreeGrafter"/>
</dbReference>
<evidence type="ECO:0000313" key="5">
    <source>
        <dbReference type="EMBL" id="EEH58427.1"/>
    </source>
</evidence>
<dbReference type="Gene3D" id="3.90.550.10">
    <property type="entry name" value="Spore Coat Polysaccharide Biosynthesis Protein SpsA, Chain A"/>
    <property type="match status" value="1"/>
</dbReference>
<keyword evidence="2" id="KW-0328">Glycosyltransferase</keyword>
<organism evidence="6">
    <name type="scientific">Micromonas pusilla (strain CCMP1545)</name>
    <name type="common">Picoplanktonic green alga</name>
    <dbReference type="NCBI Taxonomy" id="564608"/>
    <lineage>
        <taxon>Eukaryota</taxon>
        <taxon>Viridiplantae</taxon>
        <taxon>Chlorophyta</taxon>
        <taxon>Mamiellophyceae</taxon>
        <taxon>Mamiellales</taxon>
        <taxon>Mamiellaceae</taxon>
        <taxon>Micromonas</taxon>
    </lineage>
</organism>
<feature type="compositionally biased region" description="Basic residues" evidence="4">
    <location>
        <begin position="95"/>
        <end position="114"/>
    </location>
</feature>
<protein>
    <recommendedName>
        <fullName evidence="7">Glycosyltransferase family 34 protein</fullName>
    </recommendedName>
</protein>
<dbReference type="eggNOG" id="KOG4748">
    <property type="taxonomic scope" value="Eukaryota"/>
</dbReference>
<evidence type="ECO:0000313" key="6">
    <source>
        <dbReference type="Proteomes" id="UP000001876"/>
    </source>
</evidence>
<dbReference type="InterPro" id="IPR029044">
    <property type="entry name" value="Nucleotide-diphossugar_trans"/>
</dbReference>
<evidence type="ECO:0000256" key="4">
    <source>
        <dbReference type="SAM" id="MobiDB-lite"/>
    </source>
</evidence>
<gene>
    <name evidence="5" type="ORF">MICPUCDRAFT_56194</name>
</gene>
<keyword evidence="6" id="KW-1185">Reference proteome</keyword>
<dbReference type="SUPFAM" id="SSF53448">
    <property type="entry name" value="Nucleotide-diphospho-sugar transferases"/>
    <property type="match status" value="1"/>
</dbReference>
<keyword evidence="3" id="KW-0808">Transferase</keyword>
<dbReference type="PANTHER" id="PTHR31306">
    <property type="entry name" value="ALPHA-1,6-MANNOSYLTRANSFERASE MNN11-RELATED"/>
    <property type="match status" value="1"/>
</dbReference>
<dbReference type="GO" id="GO:0006487">
    <property type="term" value="P:protein N-linked glycosylation"/>
    <property type="evidence" value="ECO:0007669"/>
    <property type="project" value="TreeGrafter"/>
</dbReference>
<dbReference type="Pfam" id="PF05637">
    <property type="entry name" value="Glyco_transf_34"/>
    <property type="match status" value="2"/>
</dbReference>
<dbReference type="GO" id="GO:0016757">
    <property type="term" value="F:glycosyltransferase activity"/>
    <property type="evidence" value="ECO:0007669"/>
    <property type="project" value="UniProtKB-KW"/>
</dbReference>
<evidence type="ECO:0000256" key="1">
    <source>
        <dbReference type="ARBA" id="ARBA00005664"/>
    </source>
</evidence>
<dbReference type="AlphaFoldDB" id="C1MP96"/>
<dbReference type="GeneID" id="9682221"/>
<feature type="region of interest" description="Disordered" evidence="4">
    <location>
        <begin position="12"/>
        <end position="114"/>
    </location>
</feature>
<sequence length="464" mass="52928">MSLFRQFSGEMMNDWLPSDGRHATSSGSRLGDNKKRPGHSRNHSSGSGLSERRGAVTPSSLEIPSPDHGVLQMYPGTSGMSPSERYNSKEPARQTHSRSPRSPRGPKKKRKWRSRIKTCSRATVVFLFLYFFGRTAYQLTFFLKAGLHRYWYHPLEQHRPLQCRFNTPPNDSLLAPLPTPPFTSAKHPMGESDEEELPMPEDLHHTPGAKYAILTLCDSNTGYICVASAANKRRYAAKHGYDLIVVTEVADASRPAAWSKILEVRKHLPKYEWVLFIDVDTLIMNPNVKLEDIADDSVDQVIAADHNGINSGVWLVKNSRWMMWFLDELWAQTDLVTGPYLFHYEQRAFHHLFQTVPWTKQKSVKGKLPYPKAAEVRAHSKIVNQCVFNSLLPWYVTGDFVVHLAGLKGVWECLIFWHYFDISQENSGMRITDWSRELGGESRAENSGKGSTLWGCMKFKTLFR</sequence>
<name>C1MP96_MICPC</name>
<evidence type="ECO:0000256" key="2">
    <source>
        <dbReference type="ARBA" id="ARBA00022676"/>
    </source>
</evidence>
<accession>C1MP96</accession>